<dbReference type="CDD" id="cd05266">
    <property type="entry name" value="SDR_a4"/>
    <property type="match status" value="1"/>
</dbReference>
<dbReference type="EMBL" id="PQCO01000148">
    <property type="protein sequence ID" value="PUE03758.1"/>
    <property type="molecule type" value="Genomic_DNA"/>
</dbReference>
<dbReference type="Proteomes" id="UP000250928">
    <property type="component" value="Unassembled WGS sequence"/>
</dbReference>
<gene>
    <name evidence="2" type="ORF">C3L24_04120</name>
</gene>
<organism evidence="2 3">
    <name type="scientific">Candidatus Sedimenticola endophacoides</name>
    <dbReference type="NCBI Taxonomy" id="2548426"/>
    <lineage>
        <taxon>Bacteria</taxon>
        <taxon>Pseudomonadati</taxon>
        <taxon>Pseudomonadota</taxon>
        <taxon>Gammaproteobacteria</taxon>
        <taxon>Chromatiales</taxon>
        <taxon>Sedimenticolaceae</taxon>
        <taxon>Sedimenticola</taxon>
    </lineage>
</organism>
<dbReference type="GO" id="GO:0005737">
    <property type="term" value="C:cytoplasm"/>
    <property type="evidence" value="ECO:0007669"/>
    <property type="project" value="TreeGrafter"/>
</dbReference>
<dbReference type="GO" id="GO:0004029">
    <property type="term" value="F:aldehyde dehydrogenase (NAD+) activity"/>
    <property type="evidence" value="ECO:0007669"/>
    <property type="project" value="TreeGrafter"/>
</dbReference>
<accession>A0A6N4E3Z3</accession>
<dbReference type="PANTHER" id="PTHR48079:SF6">
    <property type="entry name" value="NAD(P)-BINDING DOMAIN-CONTAINING PROTEIN-RELATED"/>
    <property type="match status" value="1"/>
</dbReference>
<evidence type="ECO:0000313" key="3">
    <source>
        <dbReference type="Proteomes" id="UP000250928"/>
    </source>
</evidence>
<dbReference type="PANTHER" id="PTHR48079">
    <property type="entry name" value="PROTEIN YEEZ"/>
    <property type="match status" value="1"/>
</dbReference>
<sequence length="294" mass="32441">MFDQIIIGCGEVGRRVADHYLRAGASVAGLVRSAPGRSALRERGITALEGDLDRPRAGGLRINGRRLFHFAPPPREGVLDTRVAHLIDVLQAQAGPRRLVYISTTGVYGDCGGAWVDEQRQPRPLAPRARRRWDAEQRLRRWREAGGGELVILRVAGIYGPGKLPLERLRKGLPVVRGQEAPYTNRIHIEDLARVCVAAMERGRDGEVYNVSDGHPGTMSDYFDRVADHFGLPRPPRIGMAEGADALSPGMMSYMAESRRLDNRKMLRELGVELAFPDLGAGLAGLDPEREAMR</sequence>
<dbReference type="Gene3D" id="3.40.50.720">
    <property type="entry name" value="NAD(P)-binding Rossmann-like Domain"/>
    <property type="match status" value="1"/>
</dbReference>
<comment type="caution">
    <text evidence="2">The sequence shown here is derived from an EMBL/GenBank/DDBJ whole genome shotgun (WGS) entry which is preliminary data.</text>
</comment>
<dbReference type="AlphaFoldDB" id="A0A6N4E3Z3"/>
<evidence type="ECO:0000259" key="1">
    <source>
        <dbReference type="Pfam" id="PF01370"/>
    </source>
</evidence>
<name>A0A6N4E3Z3_9GAMM</name>
<dbReference type="InterPro" id="IPR001509">
    <property type="entry name" value="Epimerase_deHydtase"/>
</dbReference>
<dbReference type="InterPro" id="IPR036291">
    <property type="entry name" value="NAD(P)-bd_dom_sf"/>
</dbReference>
<proteinExistence type="predicted"/>
<feature type="domain" description="NAD-dependent epimerase/dehydratase" evidence="1">
    <location>
        <begin position="85"/>
        <end position="211"/>
    </location>
</feature>
<dbReference type="Pfam" id="PF01370">
    <property type="entry name" value="Epimerase"/>
    <property type="match status" value="1"/>
</dbReference>
<evidence type="ECO:0000313" key="2">
    <source>
        <dbReference type="EMBL" id="PUE03758.1"/>
    </source>
</evidence>
<dbReference type="SUPFAM" id="SSF51735">
    <property type="entry name" value="NAD(P)-binding Rossmann-fold domains"/>
    <property type="match status" value="1"/>
</dbReference>
<dbReference type="InterPro" id="IPR051783">
    <property type="entry name" value="NAD(P)-dependent_oxidoreduct"/>
</dbReference>
<protein>
    <submittedName>
        <fullName evidence="2">NAD(P)-dependent oxidoreductase</fullName>
    </submittedName>
</protein>
<reference evidence="2 3" key="1">
    <citation type="submission" date="2018-01" db="EMBL/GenBank/DDBJ databases">
        <title>Novel co-symbiosis in the lucinid bivalve Phacoides pectinatus.</title>
        <authorList>
            <person name="Lim S.J."/>
            <person name="Davis B.G."/>
            <person name="Gill D.E."/>
            <person name="Engel A.S."/>
            <person name="Anderson L.C."/>
            <person name="Campbell B.J."/>
        </authorList>
    </citation>
    <scope>NUCLEOTIDE SEQUENCE [LARGE SCALE GENOMIC DNA]</scope>
    <source>
        <strain evidence="2">N3_P5</strain>
    </source>
</reference>